<dbReference type="AlphaFoldDB" id="A0A9D3UKZ8"/>
<organism evidence="2 3">
    <name type="scientific">Gossypium stocksii</name>
    <dbReference type="NCBI Taxonomy" id="47602"/>
    <lineage>
        <taxon>Eukaryota</taxon>
        <taxon>Viridiplantae</taxon>
        <taxon>Streptophyta</taxon>
        <taxon>Embryophyta</taxon>
        <taxon>Tracheophyta</taxon>
        <taxon>Spermatophyta</taxon>
        <taxon>Magnoliopsida</taxon>
        <taxon>eudicotyledons</taxon>
        <taxon>Gunneridae</taxon>
        <taxon>Pentapetalae</taxon>
        <taxon>rosids</taxon>
        <taxon>malvids</taxon>
        <taxon>Malvales</taxon>
        <taxon>Malvaceae</taxon>
        <taxon>Malvoideae</taxon>
        <taxon>Gossypium</taxon>
    </lineage>
</organism>
<proteinExistence type="predicted"/>
<gene>
    <name evidence="2" type="ORF">J1N35_037548</name>
</gene>
<dbReference type="EMBL" id="JAIQCV010000011">
    <property type="protein sequence ID" value="KAH1046764.1"/>
    <property type="molecule type" value="Genomic_DNA"/>
</dbReference>
<evidence type="ECO:0000256" key="1">
    <source>
        <dbReference type="SAM" id="MobiDB-lite"/>
    </source>
</evidence>
<evidence type="ECO:0000313" key="2">
    <source>
        <dbReference type="EMBL" id="KAH1046764.1"/>
    </source>
</evidence>
<keyword evidence="3" id="KW-1185">Reference proteome</keyword>
<feature type="compositionally biased region" description="Basic and acidic residues" evidence="1">
    <location>
        <begin position="22"/>
        <end position="35"/>
    </location>
</feature>
<dbReference type="Proteomes" id="UP000828251">
    <property type="component" value="Unassembled WGS sequence"/>
</dbReference>
<protein>
    <submittedName>
        <fullName evidence="2">Uncharacterized protein</fullName>
    </submittedName>
</protein>
<name>A0A9D3UKZ8_9ROSI</name>
<feature type="non-terminal residue" evidence="2">
    <location>
        <position position="1"/>
    </location>
</feature>
<sequence length="78" mass="9030">HDLEKLMENVHKLNPIEPSEPIEPKIDESLNKSETDANLVTEIEEVEFEEEPNNLEPIKGPKVFKPRKEMNVDEPLEP</sequence>
<accession>A0A9D3UKZ8</accession>
<reference evidence="2 3" key="1">
    <citation type="journal article" date="2021" name="Plant Biotechnol. J.">
        <title>Multi-omics assisted identification of the key and species-specific regulatory components of drought-tolerant mechanisms in Gossypium stocksii.</title>
        <authorList>
            <person name="Yu D."/>
            <person name="Ke L."/>
            <person name="Zhang D."/>
            <person name="Wu Y."/>
            <person name="Sun Y."/>
            <person name="Mei J."/>
            <person name="Sun J."/>
            <person name="Sun Y."/>
        </authorList>
    </citation>
    <scope>NUCLEOTIDE SEQUENCE [LARGE SCALE GENOMIC DNA]</scope>
    <source>
        <strain evidence="3">cv. E1</strain>
        <tissue evidence="2">Leaf</tissue>
    </source>
</reference>
<comment type="caution">
    <text evidence="2">The sequence shown here is derived from an EMBL/GenBank/DDBJ whole genome shotgun (WGS) entry which is preliminary data.</text>
</comment>
<evidence type="ECO:0000313" key="3">
    <source>
        <dbReference type="Proteomes" id="UP000828251"/>
    </source>
</evidence>
<feature type="region of interest" description="Disordered" evidence="1">
    <location>
        <begin position="15"/>
        <end position="35"/>
    </location>
</feature>
<feature type="non-terminal residue" evidence="2">
    <location>
        <position position="78"/>
    </location>
</feature>